<dbReference type="PANTHER" id="PTHR43626:SF4">
    <property type="entry name" value="GCN5-RELATED N-ACETYLTRANSFERASE 2, CHLOROPLASTIC"/>
    <property type="match status" value="1"/>
</dbReference>
<evidence type="ECO:0000313" key="4">
    <source>
        <dbReference type="EMBL" id="CCQ69357.1"/>
    </source>
</evidence>
<evidence type="ECO:0000259" key="3">
    <source>
        <dbReference type="PROSITE" id="PS51186"/>
    </source>
</evidence>
<dbReference type="GO" id="GO:0008080">
    <property type="term" value="F:N-acetyltransferase activity"/>
    <property type="evidence" value="ECO:0007669"/>
    <property type="project" value="InterPro"/>
</dbReference>
<gene>
    <name evidence="4" type="ORF">CWATWH0402_4079</name>
</gene>
<comment type="caution">
    <text evidence="4">The sequence shown here is derived from an EMBL/GenBank/DDBJ whole genome shotgun (WGS) entry which is preliminary data.</text>
</comment>
<dbReference type="Proteomes" id="UP000018130">
    <property type="component" value="Unassembled WGS sequence"/>
</dbReference>
<evidence type="ECO:0000313" key="5">
    <source>
        <dbReference type="Proteomes" id="UP000018130"/>
    </source>
</evidence>
<dbReference type="PANTHER" id="PTHR43626">
    <property type="entry name" value="ACYL-COA N-ACYLTRANSFERASE"/>
    <property type="match status" value="1"/>
</dbReference>
<feature type="domain" description="N-acetyltransferase" evidence="3">
    <location>
        <begin position="1"/>
        <end position="137"/>
    </location>
</feature>
<dbReference type="SUPFAM" id="SSF55729">
    <property type="entry name" value="Acyl-CoA N-acyltransferases (Nat)"/>
    <property type="match status" value="1"/>
</dbReference>
<dbReference type="InterPro" id="IPR000182">
    <property type="entry name" value="GNAT_dom"/>
</dbReference>
<name>T2JXJ4_CROWT</name>
<dbReference type="PROSITE" id="PS51186">
    <property type="entry name" value="GNAT"/>
    <property type="match status" value="1"/>
</dbReference>
<protein>
    <submittedName>
        <fullName evidence="4">Acetyltransferase (GNAT) family, Syn7942_2240 homolog</fullName>
    </submittedName>
</protein>
<evidence type="ECO:0000256" key="2">
    <source>
        <dbReference type="ARBA" id="ARBA00023315"/>
    </source>
</evidence>
<dbReference type="Gene3D" id="3.40.630.30">
    <property type="match status" value="1"/>
</dbReference>
<dbReference type="GO" id="GO:0005737">
    <property type="term" value="C:cytoplasm"/>
    <property type="evidence" value="ECO:0007669"/>
    <property type="project" value="TreeGrafter"/>
</dbReference>
<dbReference type="Pfam" id="PF13508">
    <property type="entry name" value="Acetyltransf_7"/>
    <property type="match status" value="1"/>
</dbReference>
<accession>T2JXJ4</accession>
<sequence>MLFNQAAFWARERTIKDLKTAVLNSNPVVTVWDDQTMIGFCRGTSDGVYRATIWDVVIHKEYQGLGLGRKLVETALSHPLMSQVERVYLMTTYQQKFYQKIGFQENQSTTMVLQNTYDLNPISLGDSSMITEPKELDTVTV</sequence>
<dbReference type="CDD" id="cd04301">
    <property type="entry name" value="NAT_SF"/>
    <property type="match status" value="1"/>
</dbReference>
<evidence type="ECO:0000256" key="1">
    <source>
        <dbReference type="ARBA" id="ARBA00022679"/>
    </source>
</evidence>
<reference evidence="4 5" key="2">
    <citation type="submission" date="2013-09" db="EMBL/GenBank/DDBJ databases">
        <title>Whole genome comparison of six Crocosphaera watsonii strains with differing phenotypes.</title>
        <authorList>
            <person name="Bench S.R."/>
            <person name="Heller P."/>
            <person name="Frank I."/>
            <person name="Arciniega M."/>
            <person name="Shilova I.N."/>
            <person name="Zehr J.P."/>
        </authorList>
    </citation>
    <scope>NUCLEOTIDE SEQUENCE [LARGE SCALE GENOMIC DNA]</scope>
    <source>
        <strain evidence="4 5">WH 0402</strain>
    </source>
</reference>
<organism evidence="4 5">
    <name type="scientific">Crocosphaera watsonii WH 0402</name>
    <dbReference type="NCBI Taxonomy" id="1284629"/>
    <lineage>
        <taxon>Bacteria</taxon>
        <taxon>Bacillati</taxon>
        <taxon>Cyanobacteriota</taxon>
        <taxon>Cyanophyceae</taxon>
        <taxon>Oscillatoriophycideae</taxon>
        <taxon>Chroococcales</taxon>
        <taxon>Aphanothecaceae</taxon>
        <taxon>Crocosphaera</taxon>
    </lineage>
</organism>
<keyword evidence="2" id="KW-0012">Acyltransferase</keyword>
<dbReference type="InterPro" id="IPR045039">
    <property type="entry name" value="NSI-like"/>
</dbReference>
<reference evidence="4 5" key="1">
    <citation type="submission" date="2013-01" db="EMBL/GenBank/DDBJ databases">
        <authorList>
            <person name="Bench S."/>
        </authorList>
    </citation>
    <scope>NUCLEOTIDE SEQUENCE [LARGE SCALE GENOMIC DNA]</scope>
    <source>
        <strain evidence="4 5">WH 0402</strain>
    </source>
</reference>
<proteinExistence type="predicted"/>
<dbReference type="AlphaFoldDB" id="T2JXJ4"/>
<dbReference type="EMBL" id="CAQN01000959">
    <property type="protein sequence ID" value="CCQ69357.1"/>
    <property type="molecule type" value="Genomic_DNA"/>
</dbReference>
<keyword evidence="1 4" id="KW-0808">Transferase</keyword>
<dbReference type="InterPro" id="IPR016181">
    <property type="entry name" value="Acyl_CoA_acyltransferase"/>
</dbReference>